<dbReference type="RefSeq" id="WP_016419932.1">
    <property type="nucleotide sequence ID" value="NZ_FNND01000002.1"/>
</dbReference>
<keyword evidence="3" id="KW-1185">Reference proteome</keyword>
<sequence length="255" mass="30017">MKKLLSFILLLLILLSSCRPTREAPINEEPTLFSRLGDSEYWRKQYSEALWKKREAECLQDFYEKPLIDEQDIALLQPFIKQWLDFYQLDLRQARLTRTEAHVPINAGQDKESLYYHPFEAADDVGDDLCNLYSPDKMRYVNEYKGCEISDGKLSFNMDDSQNINLTDRRLRHHTMILFLGSLEVSHDVFWKDNDVFAIVGYSEATLNEYYIYLFDIKNSLVKNYEILDNGYTPTTYYPSNTIKKAIAKGYIYND</sequence>
<evidence type="ECO:0000313" key="2">
    <source>
        <dbReference type="EMBL" id="SDW55085.1"/>
    </source>
</evidence>
<gene>
    <name evidence="2" type="ORF">SAMN05444420_102513</name>
</gene>
<organism evidence="2 3">
    <name type="scientific">Capnocytophaga granulosa</name>
    <dbReference type="NCBI Taxonomy" id="45242"/>
    <lineage>
        <taxon>Bacteria</taxon>
        <taxon>Pseudomonadati</taxon>
        <taxon>Bacteroidota</taxon>
        <taxon>Flavobacteriia</taxon>
        <taxon>Flavobacteriales</taxon>
        <taxon>Flavobacteriaceae</taxon>
        <taxon>Capnocytophaga</taxon>
    </lineage>
</organism>
<dbReference type="Proteomes" id="UP000182771">
    <property type="component" value="Unassembled WGS sequence"/>
</dbReference>
<name>A0A1H2UG75_9FLAO</name>
<feature type="chain" id="PRO_5029010977" description="DKNYY family protein" evidence="1">
    <location>
        <begin position="25"/>
        <end position="255"/>
    </location>
</feature>
<proteinExistence type="predicted"/>
<evidence type="ECO:0000256" key="1">
    <source>
        <dbReference type="SAM" id="SignalP"/>
    </source>
</evidence>
<feature type="signal peptide" evidence="1">
    <location>
        <begin position="1"/>
        <end position="24"/>
    </location>
</feature>
<dbReference type="EMBL" id="FNND01000002">
    <property type="protein sequence ID" value="SDW55085.1"/>
    <property type="molecule type" value="Genomic_DNA"/>
</dbReference>
<accession>A0A1H2UG75</accession>
<dbReference type="AlphaFoldDB" id="A0A1H2UG75"/>
<evidence type="ECO:0008006" key="4">
    <source>
        <dbReference type="Google" id="ProtNLM"/>
    </source>
</evidence>
<evidence type="ECO:0000313" key="3">
    <source>
        <dbReference type="Proteomes" id="UP000182771"/>
    </source>
</evidence>
<dbReference type="GeneID" id="85016602"/>
<dbReference type="OrthoDB" id="1150926at2"/>
<comment type="caution">
    <text evidence="2">The sequence shown here is derived from an EMBL/GenBank/DDBJ whole genome shotgun (WGS) entry which is preliminary data.</text>
</comment>
<keyword evidence="1" id="KW-0732">Signal</keyword>
<protein>
    <recommendedName>
        <fullName evidence="4">DKNYY family protein</fullName>
    </recommendedName>
</protein>
<reference evidence="2 3" key="1">
    <citation type="submission" date="2016-10" db="EMBL/GenBank/DDBJ databases">
        <authorList>
            <person name="Varghese N."/>
            <person name="Submissions S."/>
        </authorList>
    </citation>
    <scope>NUCLEOTIDE SEQUENCE [LARGE SCALE GENOMIC DNA]</scope>
    <source>
        <strain evidence="2 3">DSM 11449</strain>
    </source>
</reference>
<dbReference type="PROSITE" id="PS51257">
    <property type="entry name" value="PROKAR_LIPOPROTEIN"/>
    <property type="match status" value="1"/>
</dbReference>